<name>A0A0E9VNI8_ANGAN</name>
<accession>A0A0E9VNI8</accession>
<evidence type="ECO:0008006" key="2">
    <source>
        <dbReference type="Google" id="ProtNLM"/>
    </source>
</evidence>
<reference evidence="1" key="2">
    <citation type="journal article" date="2015" name="Fish Shellfish Immunol.">
        <title>Early steps in the European eel (Anguilla anguilla)-Vibrio vulnificus interaction in the gills: Role of the RtxA13 toxin.</title>
        <authorList>
            <person name="Callol A."/>
            <person name="Pajuelo D."/>
            <person name="Ebbesson L."/>
            <person name="Teles M."/>
            <person name="MacKenzie S."/>
            <person name="Amaro C."/>
        </authorList>
    </citation>
    <scope>NUCLEOTIDE SEQUENCE</scope>
</reference>
<sequence length="61" mass="6954">MRASGGRYSGTFRNRSSFHSLIFTTVTFFKAVSEHIFECEPRGTSPKWYGHRPRCALKAGK</sequence>
<reference evidence="1" key="1">
    <citation type="submission" date="2014-11" db="EMBL/GenBank/DDBJ databases">
        <authorList>
            <person name="Amaro Gonzalez C."/>
        </authorList>
    </citation>
    <scope>NUCLEOTIDE SEQUENCE</scope>
</reference>
<dbReference type="AlphaFoldDB" id="A0A0E9VNI8"/>
<evidence type="ECO:0000313" key="1">
    <source>
        <dbReference type="EMBL" id="JAH79586.1"/>
    </source>
</evidence>
<organism evidence="1">
    <name type="scientific">Anguilla anguilla</name>
    <name type="common">European freshwater eel</name>
    <name type="synonym">Muraena anguilla</name>
    <dbReference type="NCBI Taxonomy" id="7936"/>
    <lineage>
        <taxon>Eukaryota</taxon>
        <taxon>Metazoa</taxon>
        <taxon>Chordata</taxon>
        <taxon>Craniata</taxon>
        <taxon>Vertebrata</taxon>
        <taxon>Euteleostomi</taxon>
        <taxon>Actinopterygii</taxon>
        <taxon>Neopterygii</taxon>
        <taxon>Teleostei</taxon>
        <taxon>Anguilliformes</taxon>
        <taxon>Anguillidae</taxon>
        <taxon>Anguilla</taxon>
    </lineage>
</organism>
<protein>
    <recommendedName>
        <fullName evidence="2">Sushi domain-containing protein</fullName>
    </recommendedName>
</protein>
<dbReference type="EMBL" id="GBXM01028991">
    <property type="protein sequence ID" value="JAH79586.1"/>
    <property type="molecule type" value="Transcribed_RNA"/>
</dbReference>
<proteinExistence type="predicted"/>